<feature type="transmembrane region" description="Helical" evidence="1">
    <location>
        <begin position="37"/>
        <end position="56"/>
    </location>
</feature>
<accession>A0A1G2DDF0</accession>
<dbReference type="EMBL" id="MHLN01000017">
    <property type="protein sequence ID" value="OGZ11655.1"/>
    <property type="molecule type" value="Genomic_DNA"/>
</dbReference>
<name>A0A1G2DDF0_9BACT</name>
<comment type="caution">
    <text evidence="2">The sequence shown here is derived from an EMBL/GenBank/DDBJ whole genome shotgun (WGS) entry which is preliminary data.</text>
</comment>
<feature type="transmembrane region" description="Helical" evidence="1">
    <location>
        <begin position="167"/>
        <end position="188"/>
    </location>
</feature>
<sequence>MLTLNFYLSFSVLLVSFLSGGFFLWRWAHGKRHQTFLLYWGVGFLFLSLFKIPNILAHAGVPIVQTDFYSFFFVTLVAYLLSYCAFNRGLETFIKTPRRTTGIFCFSALLVAAIFYFALTFFKGPITSYPVWLGHIFFYIPAQLFMLHTVWLTSFPLKTTLAIPHEATALAALGILLLLVSSLFYIFLQAWPHPLQPQFWYFSVINSSALSLIQIISQIFLFFGLRGFAHASLKHTR</sequence>
<feature type="transmembrane region" description="Helical" evidence="1">
    <location>
        <begin position="68"/>
        <end position="90"/>
    </location>
</feature>
<feature type="transmembrane region" description="Helical" evidence="1">
    <location>
        <begin position="6"/>
        <end position="25"/>
    </location>
</feature>
<evidence type="ECO:0000256" key="1">
    <source>
        <dbReference type="SAM" id="Phobius"/>
    </source>
</evidence>
<proteinExistence type="predicted"/>
<feature type="transmembrane region" description="Helical" evidence="1">
    <location>
        <begin position="136"/>
        <end position="155"/>
    </location>
</feature>
<evidence type="ECO:0008006" key="4">
    <source>
        <dbReference type="Google" id="ProtNLM"/>
    </source>
</evidence>
<reference evidence="2 3" key="1">
    <citation type="journal article" date="2016" name="Nat. Commun.">
        <title>Thousands of microbial genomes shed light on interconnected biogeochemical processes in an aquifer system.</title>
        <authorList>
            <person name="Anantharaman K."/>
            <person name="Brown C.T."/>
            <person name="Hug L.A."/>
            <person name="Sharon I."/>
            <person name="Castelle C.J."/>
            <person name="Probst A.J."/>
            <person name="Thomas B.C."/>
            <person name="Singh A."/>
            <person name="Wilkins M.J."/>
            <person name="Karaoz U."/>
            <person name="Brodie E.L."/>
            <person name="Williams K.H."/>
            <person name="Hubbard S.S."/>
            <person name="Banfield J.F."/>
        </authorList>
    </citation>
    <scope>NUCLEOTIDE SEQUENCE [LARGE SCALE GENOMIC DNA]</scope>
</reference>
<dbReference type="Proteomes" id="UP000178099">
    <property type="component" value="Unassembled WGS sequence"/>
</dbReference>
<organism evidence="2 3">
    <name type="scientific">Candidatus Lloydbacteria bacterium RIFCSPHIGHO2_02_FULL_51_22</name>
    <dbReference type="NCBI Taxonomy" id="1798663"/>
    <lineage>
        <taxon>Bacteria</taxon>
        <taxon>Candidatus Lloydiibacteriota</taxon>
    </lineage>
</organism>
<keyword evidence="1" id="KW-1133">Transmembrane helix</keyword>
<protein>
    <recommendedName>
        <fullName evidence="4">Histidine kinase N-terminal 7TM region domain-containing protein</fullName>
    </recommendedName>
</protein>
<evidence type="ECO:0000313" key="2">
    <source>
        <dbReference type="EMBL" id="OGZ11655.1"/>
    </source>
</evidence>
<keyword evidence="1" id="KW-0812">Transmembrane</keyword>
<dbReference type="AlphaFoldDB" id="A0A1G2DDF0"/>
<keyword evidence="1" id="KW-0472">Membrane</keyword>
<feature type="transmembrane region" description="Helical" evidence="1">
    <location>
        <begin position="102"/>
        <end position="124"/>
    </location>
</feature>
<feature type="transmembrane region" description="Helical" evidence="1">
    <location>
        <begin position="200"/>
        <end position="225"/>
    </location>
</feature>
<evidence type="ECO:0000313" key="3">
    <source>
        <dbReference type="Proteomes" id="UP000178099"/>
    </source>
</evidence>
<gene>
    <name evidence="2" type="ORF">A3D67_00485</name>
</gene>